<dbReference type="Pfam" id="PF07508">
    <property type="entry name" value="Recombinase"/>
    <property type="match status" value="1"/>
</dbReference>
<gene>
    <name evidence="4" type="ORF">D3H35_24460</name>
</gene>
<keyword evidence="1" id="KW-0175">Coiled coil</keyword>
<dbReference type="Proteomes" id="UP000266340">
    <property type="component" value="Unassembled WGS sequence"/>
</dbReference>
<dbReference type="InterPro" id="IPR025827">
    <property type="entry name" value="Zn_ribbon_recom_dom"/>
</dbReference>
<sequence length="458" mass="52126">MLADAERGKFDLVLIWRISRLARNLTDLLGIVEHLNRHKVMLYSLKEPFDGTPIGQFVLQMHGARAELERSNIADNVRAAMNQRSKSGIWNAGNSVLGYRWTRDPETTLGQVQVVPEEAELVNHIFEWYASGELGYKAISNRLNHASRLTKLGKPFSVQLIRNILNNHNYIGLVRYNKTEHIRTGGDVAIGWAQGTHRAIINLDLWNRVQTLLVERFAPPLRKIERSYPLAGLLKCPLCGYSMIPWHVNQMRKDGTRKTNHYYQCSTNNSKGSAVCRSNLVRADNVEQWFFEQLRMLLTAPEALETIVAATNAKHQSDTRPTLEEVRQIEVLLKELASQKEVLYRSFESGALSKDEFAATIMEVKLQINEAQASKERLEAVLVASEKDEINPDQIRLALSRLRQLLETSPGEQQKRLLRLLVDKITLPKDRDFRQATIHSTNALLNLQIPTLTEANSP</sequence>
<evidence type="ECO:0000259" key="2">
    <source>
        <dbReference type="PROSITE" id="PS51736"/>
    </source>
</evidence>
<dbReference type="InterPro" id="IPR036162">
    <property type="entry name" value="Resolvase-like_N_sf"/>
</dbReference>
<accession>A0A398CG84</accession>
<dbReference type="CDD" id="cd03768">
    <property type="entry name" value="SR_ResInv"/>
    <property type="match status" value="1"/>
</dbReference>
<evidence type="ECO:0000259" key="3">
    <source>
        <dbReference type="PROSITE" id="PS51737"/>
    </source>
</evidence>
<evidence type="ECO:0000313" key="4">
    <source>
        <dbReference type="EMBL" id="RIE01510.1"/>
    </source>
</evidence>
<dbReference type="Gene3D" id="3.90.1750.20">
    <property type="entry name" value="Putative Large Serine Recombinase, Chain B, Domain 2"/>
    <property type="match status" value="1"/>
</dbReference>
<dbReference type="SMART" id="SM00857">
    <property type="entry name" value="Resolvase"/>
    <property type="match status" value="1"/>
</dbReference>
<keyword evidence="5" id="KW-1185">Reference proteome</keyword>
<dbReference type="GO" id="GO:0003677">
    <property type="term" value="F:DNA binding"/>
    <property type="evidence" value="ECO:0007669"/>
    <property type="project" value="InterPro"/>
</dbReference>
<dbReference type="Pfam" id="PF00239">
    <property type="entry name" value="Resolvase"/>
    <property type="match status" value="1"/>
</dbReference>
<dbReference type="PANTHER" id="PTHR30461:SF23">
    <property type="entry name" value="DNA RECOMBINASE-RELATED"/>
    <property type="match status" value="1"/>
</dbReference>
<evidence type="ECO:0000313" key="5">
    <source>
        <dbReference type="Proteomes" id="UP000266340"/>
    </source>
</evidence>
<dbReference type="Pfam" id="PF13408">
    <property type="entry name" value="Zn_ribbon_recom"/>
    <property type="match status" value="1"/>
</dbReference>
<dbReference type="Gene3D" id="3.40.50.1390">
    <property type="entry name" value="Resolvase, N-terminal catalytic domain"/>
    <property type="match status" value="1"/>
</dbReference>
<protein>
    <submittedName>
        <fullName evidence="4">Recombinase family protein</fullName>
    </submittedName>
</protein>
<reference evidence="4 5" key="1">
    <citation type="submission" date="2018-09" db="EMBL/GenBank/DDBJ databases">
        <title>Cohnella cavernae sp. nov., isolated from a karst cave.</title>
        <authorList>
            <person name="Zhu H."/>
        </authorList>
    </citation>
    <scope>NUCLEOTIDE SEQUENCE [LARGE SCALE GENOMIC DNA]</scope>
    <source>
        <strain evidence="4 5">K2E09-144</strain>
    </source>
</reference>
<organism evidence="4 5">
    <name type="scientific">Cohnella faecalis</name>
    <dbReference type="NCBI Taxonomy" id="2315694"/>
    <lineage>
        <taxon>Bacteria</taxon>
        <taxon>Bacillati</taxon>
        <taxon>Bacillota</taxon>
        <taxon>Bacilli</taxon>
        <taxon>Bacillales</taxon>
        <taxon>Paenibacillaceae</taxon>
        <taxon>Cohnella</taxon>
    </lineage>
</organism>
<feature type="coiled-coil region" evidence="1">
    <location>
        <begin position="361"/>
        <end position="388"/>
    </location>
</feature>
<dbReference type="PANTHER" id="PTHR30461">
    <property type="entry name" value="DNA-INVERTASE FROM LAMBDOID PROPHAGE"/>
    <property type="match status" value="1"/>
</dbReference>
<dbReference type="OrthoDB" id="9811097at2"/>
<dbReference type="PROSITE" id="PS51736">
    <property type="entry name" value="RECOMBINASES_3"/>
    <property type="match status" value="1"/>
</dbReference>
<dbReference type="SUPFAM" id="SSF53041">
    <property type="entry name" value="Resolvase-like"/>
    <property type="match status" value="1"/>
</dbReference>
<comment type="caution">
    <text evidence="4">The sequence shown here is derived from an EMBL/GenBank/DDBJ whole genome shotgun (WGS) entry which is preliminary data.</text>
</comment>
<dbReference type="AlphaFoldDB" id="A0A398CG84"/>
<name>A0A398CG84_9BACL</name>
<dbReference type="InterPro" id="IPR038109">
    <property type="entry name" value="DNA_bind_recomb_sf"/>
</dbReference>
<dbReference type="InterPro" id="IPR006119">
    <property type="entry name" value="Resolv_N"/>
</dbReference>
<dbReference type="EMBL" id="QXJM01000040">
    <property type="protein sequence ID" value="RIE01510.1"/>
    <property type="molecule type" value="Genomic_DNA"/>
</dbReference>
<dbReference type="PROSITE" id="PS51737">
    <property type="entry name" value="RECOMBINASE_DNA_BIND"/>
    <property type="match status" value="1"/>
</dbReference>
<dbReference type="InterPro" id="IPR050639">
    <property type="entry name" value="SSR_resolvase"/>
</dbReference>
<dbReference type="GO" id="GO:0000150">
    <property type="term" value="F:DNA strand exchange activity"/>
    <property type="evidence" value="ECO:0007669"/>
    <property type="project" value="InterPro"/>
</dbReference>
<evidence type="ECO:0000256" key="1">
    <source>
        <dbReference type="SAM" id="Coils"/>
    </source>
</evidence>
<dbReference type="InterPro" id="IPR011109">
    <property type="entry name" value="DNA_bind_recombinase_dom"/>
</dbReference>
<proteinExistence type="predicted"/>
<feature type="domain" description="Recombinase" evidence="3">
    <location>
        <begin position="96"/>
        <end position="219"/>
    </location>
</feature>
<feature type="domain" description="Resolvase/invertase-type recombinase catalytic" evidence="2">
    <location>
        <begin position="1"/>
        <end position="88"/>
    </location>
</feature>